<dbReference type="InterPro" id="IPR038987">
    <property type="entry name" value="MoeA-like"/>
</dbReference>
<organism evidence="15 16">
    <name type="scientific">Neptunomonas qingdaonensis</name>
    <dbReference type="NCBI Taxonomy" id="1045558"/>
    <lineage>
        <taxon>Bacteria</taxon>
        <taxon>Pseudomonadati</taxon>
        <taxon>Pseudomonadota</taxon>
        <taxon>Gammaproteobacteria</taxon>
        <taxon>Oceanospirillales</taxon>
        <taxon>Oceanospirillaceae</taxon>
        <taxon>Neptunomonas</taxon>
    </lineage>
</organism>
<dbReference type="EMBL" id="FOOU01000006">
    <property type="protein sequence ID" value="SFG38965.1"/>
    <property type="molecule type" value="Genomic_DNA"/>
</dbReference>
<dbReference type="Pfam" id="PF03453">
    <property type="entry name" value="MoeA_N"/>
    <property type="match status" value="1"/>
</dbReference>
<evidence type="ECO:0000256" key="1">
    <source>
        <dbReference type="ARBA" id="ARBA00001946"/>
    </source>
</evidence>
<evidence type="ECO:0000256" key="11">
    <source>
        <dbReference type="ARBA" id="ARBA00023150"/>
    </source>
</evidence>
<feature type="domain" description="MoaB/Mog" evidence="14">
    <location>
        <begin position="198"/>
        <end position="335"/>
    </location>
</feature>
<dbReference type="STRING" id="1045558.SAMN05216175_10681"/>
<evidence type="ECO:0000256" key="7">
    <source>
        <dbReference type="ARBA" id="ARBA00022505"/>
    </source>
</evidence>
<evidence type="ECO:0000256" key="9">
    <source>
        <dbReference type="ARBA" id="ARBA00022723"/>
    </source>
</evidence>
<dbReference type="FunFam" id="2.40.340.10:FF:000003">
    <property type="entry name" value="Molybdopterin molybdenumtransferase"/>
    <property type="match status" value="1"/>
</dbReference>
<dbReference type="InterPro" id="IPR005111">
    <property type="entry name" value="MoeA_C_domain_IV"/>
</dbReference>
<evidence type="ECO:0000256" key="10">
    <source>
        <dbReference type="ARBA" id="ARBA00022842"/>
    </source>
</evidence>
<dbReference type="PROSITE" id="PS01079">
    <property type="entry name" value="MOCF_BIOSYNTHESIS_2"/>
    <property type="match status" value="1"/>
</dbReference>
<dbReference type="SUPFAM" id="SSF63882">
    <property type="entry name" value="MoeA N-terminal region -like"/>
    <property type="match status" value="1"/>
</dbReference>
<sequence length="424" mass="45198">MSDAINCFDPLANPGGMLTVAESVARILAQIATPAHVEMIPLSQAINRVLAEDQVSAFDVPQQTNSAMDGYAICAKELSSEKNASQKQHTLTLVGQVLAGGAYAGTLAAGEAVEIMTGAALPAGADSIVIREAVTRESEKILFSDSVKIGQHVRQKGEDIKSGSVALSAGSLIRPQEQGLLASLGMQHVVVFKPLRVAIFSTGDEVVAQGQALPENCIYDTNRFTLTGLLQRMGCSVVDLGIIEDSQVTMQRVLSEASQQADMIISSGGVSMGQADYIKQALEAVGDIGFWRVAMRPGRPLAFGRVGQAPFFGLPGNPVAVMVTFLQFVQPALRKMMGQRGWQPIKMMAVAEEKIKSRAGRIDYSRGVYRINDQGELVVQTTGAQGSGILTSMVQANCLIEIGEQYSQVEAGDRVLIQPFSDLL</sequence>
<dbReference type="Gene3D" id="3.90.105.10">
    <property type="entry name" value="Molybdopterin biosynthesis moea protein, domain 2"/>
    <property type="match status" value="1"/>
</dbReference>
<dbReference type="CDD" id="cd00887">
    <property type="entry name" value="MoeA"/>
    <property type="match status" value="1"/>
</dbReference>
<comment type="catalytic activity">
    <reaction evidence="12">
        <text>adenylyl-molybdopterin + molybdate = Mo-molybdopterin + AMP + H(+)</text>
        <dbReference type="Rhea" id="RHEA:35047"/>
        <dbReference type="ChEBI" id="CHEBI:15378"/>
        <dbReference type="ChEBI" id="CHEBI:36264"/>
        <dbReference type="ChEBI" id="CHEBI:62727"/>
        <dbReference type="ChEBI" id="CHEBI:71302"/>
        <dbReference type="ChEBI" id="CHEBI:456215"/>
        <dbReference type="EC" id="2.10.1.1"/>
    </reaction>
</comment>
<dbReference type="Pfam" id="PF03454">
    <property type="entry name" value="MoeA_C"/>
    <property type="match status" value="1"/>
</dbReference>
<dbReference type="Gene3D" id="3.40.980.10">
    <property type="entry name" value="MoaB/Mog-like domain"/>
    <property type="match status" value="1"/>
</dbReference>
<keyword evidence="11 13" id="KW-0501">Molybdenum cofactor biosynthesis</keyword>
<dbReference type="FunFam" id="3.40.980.10:FF:000004">
    <property type="entry name" value="Molybdopterin molybdenumtransferase"/>
    <property type="match status" value="1"/>
</dbReference>
<comment type="similarity">
    <text evidence="4 13">Belongs to the MoeA family.</text>
</comment>
<evidence type="ECO:0000256" key="5">
    <source>
        <dbReference type="ARBA" id="ARBA00013269"/>
    </source>
</evidence>
<evidence type="ECO:0000313" key="15">
    <source>
        <dbReference type="EMBL" id="SFG38965.1"/>
    </source>
</evidence>
<dbReference type="NCBIfam" id="NF045515">
    <property type="entry name" value="Glp_gephyrin"/>
    <property type="match status" value="1"/>
</dbReference>
<keyword evidence="10 13" id="KW-0460">Magnesium</keyword>
<dbReference type="PANTHER" id="PTHR10192">
    <property type="entry name" value="MOLYBDOPTERIN BIOSYNTHESIS PROTEIN"/>
    <property type="match status" value="1"/>
</dbReference>
<dbReference type="GO" id="GO:0005829">
    <property type="term" value="C:cytosol"/>
    <property type="evidence" value="ECO:0007669"/>
    <property type="project" value="TreeGrafter"/>
</dbReference>
<dbReference type="SUPFAM" id="SSF63867">
    <property type="entry name" value="MoeA C-terminal domain-like"/>
    <property type="match status" value="1"/>
</dbReference>
<accession>A0A1I2RE19</accession>
<evidence type="ECO:0000256" key="3">
    <source>
        <dbReference type="ARBA" id="ARBA00005046"/>
    </source>
</evidence>
<dbReference type="EC" id="2.10.1.1" evidence="5 13"/>
<dbReference type="Pfam" id="PF00994">
    <property type="entry name" value="MoCF_biosynth"/>
    <property type="match status" value="1"/>
</dbReference>
<comment type="function">
    <text evidence="2 13">Catalyzes the insertion of molybdate into adenylated molybdopterin with the concomitant release of AMP.</text>
</comment>
<dbReference type="SMART" id="SM00852">
    <property type="entry name" value="MoCF_biosynth"/>
    <property type="match status" value="1"/>
</dbReference>
<keyword evidence="16" id="KW-1185">Reference proteome</keyword>
<proteinExistence type="inferred from homology"/>
<dbReference type="Proteomes" id="UP000198623">
    <property type="component" value="Unassembled WGS sequence"/>
</dbReference>
<dbReference type="InterPro" id="IPR036425">
    <property type="entry name" value="MoaB/Mog-like_dom_sf"/>
</dbReference>
<dbReference type="PANTHER" id="PTHR10192:SF31">
    <property type="entry name" value="MOLYBDOPTERIN MOLYBDENUMTRANSFERASE"/>
    <property type="match status" value="1"/>
</dbReference>
<dbReference type="NCBIfam" id="TIGR00177">
    <property type="entry name" value="molyb_syn"/>
    <property type="match status" value="1"/>
</dbReference>
<dbReference type="SUPFAM" id="SSF53218">
    <property type="entry name" value="Molybdenum cofactor biosynthesis proteins"/>
    <property type="match status" value="1"/>
</dbReference>
<evidence type="ECO:0000259" key="14">
    <source>
        <dbReference type="SMART" id="SM00852"/>
    </source>
</evidence>
<dbReference type="UniPathway" id="UPA00344"/>
<evidence type="ECO:0000256" key="2">
    <source>
        <dbReference type="ARBA" id="ARBA00002901"/>
    </source>
</evidence>
<gene>
    <name evidence="15" type="ORF">SAMN05216175_10681</name>
</gene>
<evidence type="ECO:0000313" key="16">
    <source>
        <dbReference type="Proteomes" id="UP000198623"/>
    </source>
</evidence>
<evidence type="ECO:0000256" key="6">
    <source>
        <dbReference type="ARBA" id="ARBA00021108"/>
    </source>
</evidence>
<dbReference type="InterPro" id="IPR036688">
    <property type="entry name" value="MoeA_C_domain_IV_sf"/>
</dbReference>
<dbReference type="GO" id="GO:0046872">
    <property type="term" value="F:metal ion binding"/>
    <property type="evidence" value="ECO:0007669"/>
    <property type="project" value="UniProtKB-UniRule"/>
</dbReference>
<evidence type="ECO:0000256" key="12">
    <source>
        <dbReference type="ARBA" id="ARBA00047317"/>
    </source>
</evidence>
<dbReference type="InterPro" id="IPR008284">
    <property type="entry name" value="MoCF_biosynth_CS"/>
</dbReference>
<evidence type="ECO:0000256" key="13">
    <source>
        <dbReference type="RuleBase" id="RU365090"/>
    </source>
</evidence>
<reference evidence="16" key="1">
    <citation type="submission" date="2016-10" db="EMBL/GenBank/DDBJ databases">
        <authorList>
            <person name="Varghese N."/>
            <person name="Submissions S."/>
        </authorList>
    </citation>
    <scope>NUCLEOTIDE SEQUENCE [LARGE SCALE GENOMIC DNA]</scope>
    <source>
        <strain evidence="16">CGMCC 1.10971</strain>
    </source>
</reference>
<dbReference type="InterPro" id="IPR036135">
    <property type="entry name" value="MoeA_linker/N_sf"/>
</dbReference>
<dbReference type="InterPro" id="IPR001453">
    <property type="entry name" value="MoaB/Mog_dom"/>
</dbReference>
<name>A0A1I2RE19_9GAMM</name>
<dbReference type="NCBIfam" id="NF011060">
    <property type="entry name" value="PRK14491.1"/>
    <property type="match status" value="1"/>
</dbReference>
<dbReference type="GO" id="GO:0006777">
    <property type="term" value="P:Mo-molybdopterin cofactor biosynthetic process"/>
    <property type="evidence" value="ECO:0007669"/>
    <property type="project" value="UniProtKB-UniRule"/>
</dbReference>
<keyword evidence="9 13" id="KW-0479">Metal-binding</keyword>
<evidence type="ECO:0000256" key="8">
    <source>
        <dbReference type="ARBA" id="ARBA00022679"/>
    </source>
</evidence>
<evidence type="ECO:0000256" key="4">
    <source>
        <dbReference type="ARBA" id="ARBA00010763"/>
    </source>
</evidence>
<dbReference type="RefSeq" id="WP_232349089.1">
    <property type="nucleotide sequence ID" value="NZ_FOOU01000006.1"/>
</dbReference>
<comment type="pathway">
    <text evidence="3 13">Cofactor biosynthesis; molybdopterin biosynthesis.</text>
</comment>
<dbReference type="Gene3D" id="2.170.190.11">
    <property type="entry name" value="Molybdopterin biosynthesis moea protein, domain 3"/>
    <property type="match status" value="1"/>
</dbReference>
<dbReference type="InterPro" id="IPR005110">
    <property type="entry name" value="MoeA_linker/N"/>
</dbReference>
<dbReference type="GO" id="GO:0061599">
    <property type="term" value="F:molybdopterin molybdotransferase activity"/>
    <property type="evidence" value="ECO:0007669"/>
    <property type="project" value="UniProtKB-UniRule"/>
</dbReference>
<keyword evidence="8 13" id="KW-0808">Transferase</keyword>
<dbReference type="Gene3D" id="2.40.340.10">
    <property type="entry name" value="MoeA, C-terminal, domain IV"/>
    <property type="match status" value="1"/>
</dbReference>
<protein>
    <recommendedName>
        <fullName evidence="6 13">Molybdopterin molybdenumtransferase</fullName>
        <ecNumber evidence="5 13">2.10.1.1</ecNumber>
    </recommendedName>
</protein>
<dbReference type="AlphaFoldDB" id="A0A1I2RE19"/>
<keyword evidence="7 13" id="KW-0500">Molybdenum</keyword>
<comment type="cofactor">
    <cofactor evidence="1 13">
        <name>Mg(2+)</name>
        <dbReference type="ChEBI" id="CHEBI:18420"/>
    </cofactor>
</comment>